<dbReference type="SUPFAM" id="SSF48208">
    <property type="entry name" value="Six-hairpin glycosidases"/>
    <property type="match status" value="1"/>
</dbReference>
<dbReference type="KEGG" id="tbk:HF295_01110"/>
<dbReference type="EMBL" id="CP051151">
    <property type="protein sequence ID" value="QLY39532.1"/>
    <property type="molecule type" value="Genomic_DNA"/>
</dbReference>
<dbReference type="InterPro" id="IPR008928">
    <property type="entry name" value="6-hairpin_glycosidase_sf"/>
</dbReference>
<accession>A0A7L6N267</accession>
<evidence type="ECO:0000313" key="2">
    <source>
        <dbReference type="Proteomes" id="UP000512167"/>
    </source>
</evidence>
<dbReference type="RefSeq" id="WP_312032005.1">
    <property type="nucleotide sequence ID" value="NZ_CP051151.1"/>
</dbReference>
<dbReference type="AlphaFoldDB" id="A0A7L6N267"/>
<evidence type="ECO:0000313" key="1">
    <source>
        <dbReference type="EMBL" id="QLY39532.1"/>
    </source>
</evidence>
<protein>
    <submittedName>
        <fullName evidence="1">Cellobiose phosphorylase</fullName>
    </submittedName>
</protein>
<reference evidence="1 2" key="1">
    <citation type="submission" date="2020-04" db="EMBL/GenBank/DDBJ databases">
        <authorList>
            <person name="Zheng R.K."/>
            <person name="Sun C.M."/>
        </authorList>
    </citation>
    <scope>NUCLEOTIDE SEQUENCE [LARGE SCALE GENOMIC DNA]</scope>
    <source>
        <strain evidence="2">zrk29</strain>
    </source>
</reference>
<dbReference type="Proteomes" id="UP000512167">
    <property type="component" value="Chromosome"/>
</dbReference>
<organism evidence="1 2">
    <name type="scientific">Hujiaoplasma nucleasis</name>
    <dbReference type="NCBI Taxonomy" id="2725268"/>
    <lineage>
        <taxon>Bacteria</taxon>
        <taxon>Bacillati</taxon>
        <taxon>Mycoplasmatota</taxon>
        <taxon>Mollicutes</taxon>
        <taxon>Candidatus Izemoplasmatales</taxon>
        <taxon>Hujiaoplasmataceae</taxon>
        <taxon>Hujiaoplasma</taxon>
    </lineage>
</organism>
<name>A0A7L6N267_9MOLU</name>
<proteinExistence type="predicted"/>
<gene>
    <name evidence="1" type="ORF">HF295_01110</name>
</gene>
<sequence length="1041" mass="119776">MKNYDYIDKQFTVYDYNHQSPFANFLPGVAGKMGIPLWVFYSNRGQGISGYGLQDKNHPIMAFTPANKAYETAPITGFRTFIKVNGQVYEAFHVDSKYKHKMTIGFTSFSIEEDLSDIGIKIKVTYYGLVNEPLGGLVRKVEVQNMNSNILDLEILDGIAEILPSGIQNDAFKSTSNLLASWADVKHLNDSLPFFTLRASTGDSSQVKKHESGNFYLSLFDGKLLKPIVDPNIVFGFNTAKTKADRFLNHSLKALSKEPQITTNKFACAFTPIDTKVIANESLVWYSVSGYSSTYDVLEEYAQSMTSKNYFEEKLIEAEKEVDVMISDVHTSSAYPIFDEYVKQNYLDNILRGGYPEQIGNTIYHLYSRRHGDLERDYNFFSLAPEYYSQGNGNFRDVCQNRRLDSFFNTKVKDFNIEHFASLIQMDGYNPLSINGILYQLDDSVDKDELIDQLFENSKDLLNQLFDHPFTPGTIVNFVERNNIKSKLSTKEYLDVIISHSIPAIQAVFGEGFWIDHFTYLIDLIESFVSIYPEKIETLLYNEVKYKYYDSPVTIRNKNEKIIVKADGGVRQYGSLIHFDEEKLNKLKMNPYTSNWIKVKGCDYKSNLFTKLFILILNKHAILDPENLGVEMEAEKPGWNDAMNGLPGLLGSGLGESIELLRIIDFLLANIIDGKIELPQEVMTFFNKLVKTDDYSVRIKAVEEYRQAIRFGLNGQIDSMAYANIKSYLLHLKELIQDSIDKLYKETNGLLPTFLRYEVDQYEYIKDENLNNKIHEGFSLVQPLSYKRKMLPIFLEAPARLLKTNIGKDKLLYMHEQIKKSDLYDSNLNVYKTSVCLNEESHEIGRIHAFTKGWLERESNFLHMTYKYLLGLLKAGLYDEFYEEIKDNLVCFMKPEIYKRSTLENSSFIATSNNPDPSIHGKGFFARLSGSTVEALNMWTLMMTGDKPFKYIDGNLVLDLQPKLHKSFFKEDKTVSFTFLKDIKVTYICNNVENTYDRYDVRKIEVKNDDETVIVHEPLIRGDLASKIRDGHYKNLNIYIN</sequence>
<keyword evidence="2" id="KW-1185">Reference proteome</keyword>
<dbReference type="GO" id="GO:0005975">
    <property type="term" value="P:carbohydrate metabolic process"/>
    <property type="evidence" value="ECO:0007669"/>
    <property type="project" value="InterPro"/>
</dbReference>